<name>A0A2N9LA71_9BACT</name>
<evidence type="ECO:0000259" key="1">
    <source>
        <dbReference type="SMART" id="SM00867"/>
    </source>
</evidence>
<dbReference type="PANTHER" id="PTHR34406:SF1">
    <property type="entry name" value="PROTEIN YCEI"/>
    <property type="match status" value="1"/>
</dbReference>
<dbReference type="SMART" id="SM00867">
    <property type="entry name" value="YceI"/>
    <property type="match status" value="1"/>
</dbReference>
<dbReference type="OrthoDB" id="9811006at2"/>
<organism evidence="2 3">
    <name type="scientific">Candidatus Sulfuritelmatomonas gaucii</name>
    <dbReference type="NCBI Taxonomy" id="2043161"/>
    <lineage>
        <taxon>Bacteria</taxon>
        <taxon>Pseudomonadati</taxon>
        <taxon>Acidobacteriota</taxon>
        <taxon>Terriglobia</taxon>
        <taxon>Terriglobales</taxon>
        <taxon>Acidobacteriaceae</taxon>
        <taxon>Candidatus Sulfuritelmatomonas</taxon>
    </lineage>
</organism>
<dbReference type="InterPro" id="IPR007372">
    <property type="entry name" value="Lipid/polyisoprenoid-bd_YceI"/>
</dbReference>
<dbReference type="EMBL" id="OKRB01000085">
    <property type="protein sequence ID" value="SPE20166.1"/>
    <property type="molecule type" value="Genomic_DNA"/>
</dbReference>
<dbReference type="SUPFAM" id="SSF101874">
    <property type="entry name" value="YceI-like"/>
    <property type="match status" value="1"/>
</dbReference>
<reference evidence="3" key="1">
    <citation type="submission" date="2018-02" db="EMBL/GenBank/DDBJ databases">
        <authorList>
            <person name="Hausmann B."/>
        </authorList>
    </citation>
    <scope>NUCLEOTIDE SEQUENCE [LARGE SCALE GENOMIC DNA]</scope>
    <source>
        <strain evidence="3">Peat soil MAG SbA5</strain>
    </source>
</reference>
<proteinExistence type="predicted"/>
<dbReference type="AlphaFoldDB" id="A0A2N9LA71"/>
<dbReference type="Pfam" id="PF04264">
    <property type="entry name" value="YceI"/>
    <property type="match status" value="1"/>
</dbReference>
<feature type="domain" description="Lipid/polyisoprenoid-binding YceI-like" evidence="1">
    <location>
        <begin position="20"/>
        <end position="189"/>
    </location>
</feature>
<dbReference type="Gene3D" id="2.40.128.110">
    <property type="entry name" value="Lipid/polyisoprenoid-binding, YceI-like"/>
    <property type="match status" value="1"/>
</dbReference>
<dbReference type="Proteomes" id="UP000239735">
    <property type="component" value="Unassembled WGS sequence"/>
</dbReference>
<dbReference type="InterPro" id="IPR036761">
    <property type="entry name" value="TTHA0802/YceI-like_sf"/>
</dbReference>
<gene>
    <name evidence="2" type="ORF">SBA5_290020</name>
</gene>
<evidence type="ECO:0000313" key="3">
    <source>
        <dbReference type="Proteomes" id="UP000239735"/>
    </source>
</evidence>
<sequence length="192" mass="20789">MTQTATPPTTAVATTSATTTWKIDPAHSAAEFKVKHMMISYVRGKFSGISGVLHRYEADHTRSTLEVSIDTSTLNTLDAQRDGHLKGADFLHVENFPAMTFKSTRIERKGDGYAVTGDLTIRGVTRPVTLTVEEVSEPAKDPWGNTRIGLTATAKINRKDFGLTWNTTLETGGVLVGEDVGITLDVQLVKAA</sequence>
<protein>
    <submittedName>
        <fullName evidence="2">YceI</fullName>
    </submittedName>
</protein>
<accession>A0A2N9LA71</accession>
<dbReference type="PANTHER" id="PTHR34406">
    <property type="entry name" value="PROTEIN YCEI"/>
    <property type="match status" value="1"/>
</dbReference>
<evidence type="ECO:0000313" key="2">
    <source>
        <dbReference type="EMBL" id="SPE20166.1"/>
    </source>
</evidence>